<dbReference type="RefSeq" id="WP_208155456.1">
    <property type="nucleotide sequence ID" value="NZ_JAGEVF010000036.1"/>
</dbReference>
<protein>
    <submittedName>
        <fullName evidence="1">Uncharacterized protein</fullName>
    </submittedName>
</protein>
<organism evidence="1 2">
    <name type="scientific">Winogradskyella pelagia</name>
    <dbReference type="NCBI Taxonomy" id="2819984"/>
    <lineage>
        <taxon>Bacteria</taxon>
        <taxon>Pseudomonadati</taxon>
        <taxon>Bacteroidota</taxon>
        <taxon>Flavobacteriia</taxon>
        <taxon>Flavobacteriales</taxon>
        <taxon>Flavobacteriaceae</taxon>
        <taxon>Winogradskyella</taxon>
    </lineage>
</organism>
<keyword evidence="2" id="KW-1185">Reference proteome</keyword>
<dbReference type="Proteomes" id="UP000676776">
    <property type="component" value="Unassembled WGS sequence"/>
</dbReference>
<name>A0ABS3T6K7_9FLAO</name>
<feature type="non-terminal residue" evidence="1">
    <location>
        <position position="434"/>
    </location>
</feature>
<accession>A0ABS3T6K7</accession>
<dbReference type="EMBL" id="JAGEVF010000036">
    <property type="protein sequence ID" value="MBO3118084.1"/>
    <property type="molecule type" value="Genomic_DNA"/>
</dbReference>
<proteinExistence type="predicted"/>
<reference evidence="1 2" key="1">
    <citation type="submission" date="2021-03" db="EMBL/GenBank/DDBJ databases">
        <title>Winogradskyella sp. nov., isolated from costal sediment.</title>
        <authorList>
            <person name="Gao C."/>
        </authorList>
    </citation>
    <scope>NUCLEOTIDE SEQUENCE [LARGE SCALE GENOMIC DNA]</scope>
    <source>
        <strain evidence="1 2">DF17</strain>
    </source>
</reference>
<gene>
    <name evidence="1" type="ORF">J4050_15130</name>
</gene>
<comment type="caution">
    <text evidence="1">The sequence shown here is derived from an EMBL/GenBank/DDBJ whole genome shotgun (WGS) entry which is preliminary data.</text>
</comment>
<evidence type="ECO:0000313" key="1">
    <source>
        <dbReference type="EMBL" id="MBO3118084.1"/>
    </source>
</evidence>
<sequence>PFISFELAGQPNPFSEIYVPNAVNYQFASPGAASQLVWDQQVEQANITEGPEVFDAALLAAYTSNDLRHVLLADNTIFPTDFVDIQYNTPITSGANRYLVFTETLGNNEFTIEALDNSLVPTGTPVVALPGTYFDTGVNFIGGLNVFVKIYPLTAFVPAGDEIRGFRMTQSGAPVAGGNGGDGKAFVVYDPAFLTPPPTIEASTIVVQPDCETNQGSISIVATDNGGGAIEYSINGGAFQASPIFAGLAPGSYTLAARYVATPTCVEETLNPVVLVAPEISDISSSNVSVCNDNGTPGNITDDTFTADITVTFSMPPPSSGDLELTGDAIGSYTVSVSGLTSPYTFTGVVLPSNGAEISLTAGYSSTSSCEYTDTNVLVAPFECSDDACPDVIAAGNPTTAVPNGDITAFTVSPFTNAPGDPAPFISFELAGQP</sequence>
<evidence type="ECO:0000313" key="2">
    <source>
        <dbReference type="Proteomes" id="UP000676776"/>
    </source>
</evidence>
<feature type="non-terminal residue" evidence="1">
    <location>
        <position position="1"/>
    </location>
</feature>